<dbReference type="AlphaFoldDB" id="A0A5B6VNQ4"/>
<sequence length="154" mass="17713">MTNGSRGMYTKRLRATNPLHSARGTKTDGPNQHLKQFLQLCDTFKFNEVIDDAIHLQLFFFSLIDSAFSWLDLQAPGSITSWNKLVEKFLYKFFPISKTEKVFITIGSDSSPWYKYAFTMVYLTGQDGATRGALMNQTYDDEYDLIENIMMNSC</sequence>
<dbReference type="PANTHER" id="PTHR33223:SF11">
    <property type="entry name" value="ELEMENT PROTEIN, PUTATIVE-RELATED"/>
    <property type="match status" value="1"/>
</dbReference>
<dbReference type="Proteomes" id="UP000325315">
    <property type="component" value="Unassembled WGS sequence"/>
</dbReference>
<evidence type="ECO:0000313" key="1">
    <source>
        <dbReference type="EMBL" id="KAA3470654.1"/>
    </source>
</evidence>
<evidence type="ECO:0000313" key="2">
    <source>
        <dbReference type="Proteomes" id="UP000325315"/>
    </source>
</evidence>
<dbReference type="PANTHER" id="PTHR33223">
    <property type="entry name" value="CCHC-TYPE DOMAIN-CONTAINING PROTEIN"/>
    <property type="match status" value="1"/>
</dbReference>
<dbReference type="EMBL" id="SMMG02000006">
    <property type="protein sequence ID" value="KAA3470654.1"/>
    <property type="molecule type" value="Genomic_DNA"/>
</dbReference>
<comment type="caution">
    <text evidence="1">The sequence shown here is derived from an EMBL/GenBank/DDBJ whole genome shotgun (WGS) entry which is preliminary data.</text>
</comment>
<name>A0A5B6VNQ4_9ROSI</name>
<accession>A0A5B6VNQ4</accession>
<gene>
    <name evidence="1" type="ORF">EPI10_016343</name>
</gene>
<organism evidence="1 2">
    <name type="scientific">Gossypium australe</name>
    <dbReference type="NCBI Taxonomy" id="47621"/>
    <lineage>
        <taxon>Eukaryota</taxon>
        <taxon>Viridiplantae</taxon>
        <taxon>Streptophyta</taxon>
        <taxon>Embryophyta</taxon>
        <taxon>Tracheophyta</taxon>
        <taxon>Spermatophyta</taxon>
        <taxon>Magnoliopsida</taxon>
        <taxon>eudicotyledons</taxon>
        <taxon>Gunneridae</taxon>
        <taxon>Pentapetalae</taxon>
        <taxon>rosids</taxon>
        <taxon>malvids</taxon>
        <taxon>Malvales</taxon>
        <taxon>Malvaceae</taxon>
        <taxon>Malvoideae</taxon>
        <taxon>Gossypium</taxon>
    </lineage>
</organism>
<reference evidence="2" key="1">
    <citation type="journal article" date="2019" name="Plant Biotechnol. J.">
        <title>Genome sequencing of the Australian wild diploid species Gossypium australe highlights disease resistance and delayed gland morphogenesis.</title>
        <authorList>
            <person name="Cai Y."/>
            <person name="Cai X."/>
            <person name="Wang Q."/>
            <person name="Wang P."/>
            <person name="Zhang Y."/>
            <person name="Cai C."/>
            <person name="Xu Y."/>
            <person name="Wang K."/>
            <person name="Zhou Z."/>
            <person name="Wang C."/>
            <person name="Geng S."/>
            <person name="Li B."/>
            <person name="Dong Q."/>
            <person name="Hou Y."/>
            <person name="Wang H."/>
            <person name="Ai P."/>
            <person name="Liu Z."/>
            <person name="Yi F."/>
            <person name="Sun M."/>
            <person name="An G."/>
            <person name="Cheng J."/>
            <person name="Zhang Y."/>
            <person name="Shi Q."/>
            <person name="Xie Y."/>
            <person name="Shi X."/>
            <person name="Chang Y."/>
            <person name="Huang F."/>
            <person name="Chen Y."/>
            <person name="Hong S."/>
            <person name="Mi L."/>
            <person name="Sun Q."/>
            <person name="Zhang L."/>
            <person name="Zhou B."/>
            <person name="Peng R."/>
            <person name="Zhang X."/>
            <person name="Liu F."/>
        </authorList>
    </citation>
    <scope>NUCLEOTIDE SEQUENCE [LARGE SCALE GENOMIC DNA]</scope>
    <source>
        <strain evidence="2">cv. PA1801</strain>
    </source>
</reference>
<proteinExistence type="predicted"/>
<keyword evidence="2" id="KW-1185">Reference proteome</keyword>
<protein>
    <submittedName>
        <fullName evidence="1">Oligopeptide transporter 4-like</fullName>
    </submittedName>
</protein>